<dbReference type="EMBL" id="NSIT01000031">
    <property type="protein sequence ID" value="PJE80132.1"/>
    <property type="molecule type" value="Genomic_DNA"/>
</dbReference>
<gene>
    <name evidence="1" type="ORF">CI610_00898</name>
</gene>
<proteinExistence type="predicted"/>
<dbReference type="GO" id="GO:0046872">
    <property type="term" value="F:metal ion binding"/>
    <property type="evidence" value="ECO:0007669"/>
    <property type="project" value="UniProtKB-ARBA"/>
</dbReference>
<reference evidence="1" key="1">
    <citation type="journal article" date="2017" name="Appl. Environ. Microbiol.">
        <title>Molecular characterization of an Endozoicomonas-like organism causing infection in king scallop Pecten maximus L.</title>
        <authorList>
            <person name="Cano I."/>
            <person name="van Aerle R."/>
            <person name="Ross S."/>
            <person name="Verner-Jeffreys D.W."/>
            <person name="Paley R.K."/>
            <person name="Rimmer G."/>
            <person name="Ryder D."/>
            <person name="Hooper P."/>
            <person name="Stone D."/>
            <person name="Feist S.W."/>
        </authorList>
    </citation>
    <scope>NUCLEOTIDE SEQUENCE</scope>
</reference>
<dbReference type="AlphaFoldDB" id="A0A2H9TA82"/>
<name>A0A2H9TA82_9ZZZZ</name>
<dbReference type="GO" id="GO:0016491">
    <property type="term" value="F:oxidoreductase activity"/>
    <property type="evidence" value="ECO:0007669"/>
    <property type="project" value="UniProtKB-ARBA"/>
</dbReference>
<accession>A0A2H9TA82</accession>
<dbReference type="SUPFAM" id="SSF51197">
    <property type="entry name" value="Clavaminate synthase-like"/>
    <property type="match status" value="1"/>
</dbReference>
<dbReference type="PANTHER" id="PTHR20883:SF48">
    <property type="entry name" value="ECTOINE DIOXYGENASE"/>
    <property type="match status" value="1"/>
</dbReference>
<dbReference type="Gene3D" id="2.60.120.620">
    <property type="entry name" value="q2cbj1_9rhob like domain"/>
    <property type="match status" value="1"/>
</dbReference>
<evidence type="ECO:0008006" key="2">
    <source>
        <dbReference type="Google" id="ProtNLM"/>
    </source>
</evidence>
<organism evidence="1">
    <name type="scientific">invertebrate metagenome</name>
    <dbReference type="NCBI Taxonomy" id="1711999"/>
    <lineage>
        <taxon>unclassified sequences</taxon>
        <taxon>metagenomes</taxon>
        <taxon>organismal metagenomes</taxon>
    </lineage>
</organism>
<dbReference type="InterPro" id="IPR008775">
    <property type="entry name" value="Phytyl_CoA_dOase-like"/>
</dbReference>
<dbReference type="Pfam" id="PF05721">
    <property type="entry name" value="PhyH"/>
    <property type="match status" value="1"/>
</dbReference>
<sequence>MITDYPKRLFSQHSPLSQQQWQSFFTRGYCIVDGLLPAPDVADVMNALWNLQLEAEQLAHTLPANFDGKTNHQGAQFVLKTDADQQLEKLYRVCGCGSADPVLLQASRHPRLLLAMADLLLAKQFEHIICQFHAKLPHDDVEFPPHRDIEFRLHFDPKWKDINHWGSYVIAVIAIDACSANNGGLALVPGSHLNITLDELKNGAAQDKRPQNTAVCPKLNPGDVLMMHPYLLHWSAPNTGANTRFTLLSGMCSTGANQSQYPGNCTNDILTVR</sequence>
<comment type="caution">
    <text evidence="1">The sequence shown here is derived from an EMBL/GenBank/DDBJ whole genome shotgun (WGS) entry which is preliminary data.</text>
</comment>
<dbReference type="PANTHER" id="PTHR20883">
    <property type="entry name" value="PHYTANOYL-COA DIOXYGENASE DOMAIN CONTAINING 1"/>
    <property type="match status" value="1"/>
</dbReference>
<evidence type="ECO:0000313" key="1">
    <source>
        <dbReference type="EMBL" id="PJE80132.1"/>
    </source>
</evidence>
<protein>
    <recommendedName>
        <fullName evidence="2">Ectoine dioxygenase</fullName>
    </recommendedName>
</protein>